<sequence>MRISTLARLSSMTLLLMLGVLTASIIISLLLLSEAFSNSTQYQAYTLEVKNGIEQPANQYLNTGNASLLSEIEQGIDQALQQNSQNLWLAPDVRNRISVILNSLQQDTLPLLRSAGKLSEPQSLLINNERELAYSLKSLSDYAQGYLSSEPNGDASGRALIFLEKSAQLLGSLHDLTLLRQSYFTQPDQDTAESIQLLLEQMQSVQEALASTPLLGVYEVEEADPMAELMGWDTEQSRTEIGEEPINQISSLIGRYPKELENARKFSDLKQQGHSAAADNMQSLQDELASIETLLNASYRQTLNTTYWILGVGVALILLAAGLMSLLLMRLARLIVFGSEHIAKLAEGDLHETIELNSRFSEAKLLHQALNRLQSYFKELINRISEQTGALGSLQTRAVESAANLEDRVRQQQQQTQASAHQMQQLTTSFEEVANNATRTSDVTSAAGQQADQGHERILSTSEYATRLMQEAERTEASIHTLRQDSLAIGEVLGVIHGFAEQTNLLALNAAIEAARAGEAGRGFAVVADEVRNLASNTSESAGQIQQLIDKLNLASEDASNCVNKQKSLVHSTVDAISETRTSMEQIRDAVNEIMEMNAMIASATEQQSATTTELKSAIDYSARLAEESAAEADNNKQLALEMDNVSQTLEEMVSRFSHNQQTT</sequence>
<dbReference type="PROSITE" id="PS50111">
    <property type="entry name" value="CHEMOTAXIS_TRANSDUC_2"/>
    <property type="match status" value="1"/>
</dbReference>
<dbReference type="RefSeq" id="WP_209288463.1">
    <property type="nucleotide sequence ID" value="NZ_JACVEW010000024.1"/>
</dbReference>
<evidence type="ECO:0000256" key="2">
    <source>
        <dbReference type="ARBA" id="ARBA00023224"/>
    </source>
</evidence>
<evidence type="ECO:0000256" key="3">
    <source>
        <dbReference type="ARBA" id="ARBA00029447"/>
    </source>
</evidence>
<comment type="similarity">
    <text evidence="3">Belongs to the methyl-accepting chemotaxis (MCP) protein family.</text>
</comment>
<evidence type="ECO:0000256" key="1">
    <source>
        <dbReference type="ARBA" id="ARBA00004370"/>
    </source>
</evidence>
<evidence type="ECO:0000256" key="4">
    <source>
        <dbReference type="PROSITE-ProRule" id="PRU00284"/>
    </source>
</evidence>
<keyword evidence="5" id="KW-0175">Coiled coil</keyword>
<comment type="subcellular location">
    <subcellularLocation>
        <location evidence="1">Membrane</location>
    </subcellularLocation>
</comment>
<accession>A0ABS3ZDJ5</accession>
<evidence type="ECO:0000256" key="5">
    <source>
        <dbReference type="SAM" id="Coils"/>
    </source>
</evidence>
<dbReference type="Gene3D" id="1.10.287.950">
    <property type="entry name" value="Methyl-accepting chemotaxis protein"/>
    <property type="match status" value="1"/>
</dbReference>
<evidence type="ECO:0000259" key="7">
    <source>
        <dbReference type="PROSITE" id="PS50111"/>
    </source>
</evidence>
<feature type="coiled-coil region" evidence="5">
    <location>
        <begin position="274"/>
        <end position="301"/>
    </location>
</feature>
<gene>
    <name evidence="8" type="ORF">H9C73_13665</name>
</gene>
<keyword evidence="6" id="KW-1133">Transmembrane helix</keyword>
<feature type="transmembrane region" description="Helical" evidence="6">
    <location>
        <begin position="307"/>
        <end position="329"/>
    </location>
</feature>
<organism evidence="8 9">
    <name type="scientific">Marinobacterium alkalitolerans</name>
    <dbReference type="NCBI Taxonomy" id="1542925"/>
    <lineage>
        <taxon>Bacteria</taxon>
        <taxon>Pseudomonadati</taxon>
        <taxon>Pseudomonadota</taxon>
        <taxon>Gammaproteobacteria</taxon>
        <taxon>Oceanospirillales</taxon>
        <taxon>Oceanospirillaceae</taxon>
        <taxon>Marinobacterium</taxon>
    </lineage>
</organism>
<dbReference type="EMBL" id="JACVEW010000024">
    <property type="protein sequence ID" value="MBP0049778.1"/>
    <property type="molecule type" value="Genomic_DNA"/>
</dbReference>
<keyword evidence="6" id="KW-0812">Transmembrane</keyword>
<proteinExistence type="inferred from homology"/>
<dbReference type="Pfam" id="PF00015">
    <property type="entry name" value="MCPsignal"/>
    <property type="match status" value="1"/>
</dbReference>
<keyword evidence="6" id="KW-0472">Membrane</keyword>
<dbReference type="SUPFAM" id="SSF58104">
    <property type="entry name" value="Methyl-accepting chemotaxis protein (MCP) signaling domain"/>
    <property type="match status" value="1"/>
</dbReference>
<feature type="domain" description="Methyl-accepting transducer" evidence="7">
    <location>
        <begin position="387"/>
        <end position="623"/>
    </location>
</feature>
<keyword evidence="9" id="KW-1185">Reference proteome</keyword>
<comment type="caution">
    <text evidence="8">The sequence shown here is derived from an EMBL/GenBank/DDBJ whole genome shotgun (WGS) entry which is preliminary data.</text>
</comment>
<dbReference type="CDD" id="cd11386">
    <property type="entry name" value="MCP_signal"/>
    <property type="match status" value="1"/>
</dbReference>
<dbReference type="Proteomes" id="UP000810171">
    <property type="component" value="Unassembled WGS sequence"/>
</dbReference>
<name>A0ABS3ZDJ5_9GAMM</name>
<reference evidence="8 9" key="1">
    <citation type="submission" date="2020-09" db="EMBL/GenBank/DDBJ databases">
        <authorList>
            <person name="Tanuku N.R.S."/>
        </authorList>
    </citation>
    <scope>NUCLEOTIDE SEQUENCE [LARGE SCALE GENOMIC DNA]</scope>
    <source>
        <strain evidence="8 9">AK62</strain>
    </source>
</reference>
<keyword evidence="2 4" id="KW-0807">Transducer</keyword>
<dbReference type="PANTHER" id="PTHR32089:SF120">
    <property type="entry name" value="METHYL-ACCEPTING CHEMOTAXIS PROTEIN TLPQ"/>
    <property type="match status" value="1"/>
</dbReference>
<dbReference type="SMART" id="SM00283">
    <property type="entry name" value="MA"/>
    <property type="match status" value="1"/>
</dbReference>
<dbReference type="InterPro" id="IPR004089">
    <property type="entry name" value="MCPsignal_dom"/>
</dbReference>
<protein>
    <recommendedName>
        <fullName evidence="7">Methyl-accepting transducer domain-containing protein</fullName>
    </recommendedName>
</protein>
<dbReference type="PANTHER" id="PTHR32089">
    <property type="entry name" value="METHYL-ACCEPTING CHEMOTAXIS PROTEIN MCPB"/>
    <property type="match status" value="1"/>
</dbReference>
<evidence type="ECO:0000256" key="6">
    <source>
        <dbReference type="SAM" id="Phobius"/>
    </source>
</evidence>
<evidence type="ECO:0000313" key="8">
    <source>
        <dbReference type="EMBL" id="MBP0049778.1"/>
    </source>
</evidence>
<evidence type="ECO:0000313" key="9">
    <source>
        <dbReference type="Proteomes" id="UP000810171"/>
    </source>
</evidence>